<reference evidence="1 2" key="1">
    <citation type="submission" date="2019-10" db="EMBL/GenBank/DDBJ databases">
        <title>Description of Paenibacillus terricola sp. nov.</title>
        <authorList>
            <person name="Carlier A."/>
            <person name="Qi S."/>
        </authorList>
    </citation>
    <scope>NUCLEOTIDE SEQUENCE [LARGE SCALE GENOMIC DNA]</scope>
    <source>
        <strain evidence="1 2">LMG 31459</strain>
    </source>
</reference>
<evidence type="ECO:0000313" key="2">
    <source>
        <dbReference type="Proteomes" id="UP000596857"/>
    </source>
</evidence>
<organism evidence="1 2">
    <name type="scientific">Paenibacillus phytohabitans</name>
    <dbReference type="NCBI Taxonomy" id="2654978"/>
    <lineage>
        <taxon>Bacteria</taxon>
        <taxon>Bacillati</taxon>
        <taxon>Bacillota</taxon>
        <taxon>Bacilli</taxon>
        <taxon>Bacillales</taxon>
        <taxon>Paenibacillaceae</taxon>
        <taxon>Paenibacillus</taxon>
    </lineage>
</organism>
<dbReference type="RefSeq" id="WP_171719066.1">
    <property type="nucleotide sequence ID" value="NZ_WHOB01000066.1"/>
</dbReference>
<dbReference type="Proteomes" id="UP000596857">
    <property type="component" value="Unassembled WGS sequence"/>
</dbReference>
<dbReference type="EMBL" id="WHOB01000066">
    <property type="protein sequence ID" value="NOU81595.1"/>
    <property type="molecule type" value="Genomic_DNA"/>
</dbReference>
<proteinExistence type="predicted"/>
<evidence type="ECO:0000313" key="1">
    <source>
        <dbReference type="EMBL" id="NOU81595.1"/>
    </source>
</evidence>
<comment type="caution">
    <text evidence="1">The sequence shown here is derived from an EMBL/GenBank/DDBJ whole genome shotgun (WGS) entry which is preliminary data.</text>
</comment>
<keyword evidence="2" id="KW-1185">Reference proteome</keyword>
<name>A0ABX1YKM7_9BACL</name>
<sequence length="69" mass="7845">MGKKFSLAELKALPTLKQSHTDNLKKDTGNERVWLSRMTVADGMPYNNQVTVEVFSNGKWNIVDTYQAQ</sequence>
<gene>
    <name evidence="1" type="ORF">GC101_22290</name>
</gene>
<accession>A0ABX1YKM7</accession>
<protein>
    <submittedName>
        <fullName evidence="1">Uncharacterized protein</fullName>
    </submittedName>
</protein>